<dbReference type="InterPro" id="IPR036890">
    <property type="entry name" value="HATPase_C_sf"/>
</dbReference>
<proteinExistence type="predicted"/>
<dbReference type="Pfam" id="PF02518">
    <property type="entry name" value="HATPase_c"/>
    <property type="match status" value="1"/>
</dbReference>
<name>A0ABV9FA09_9BACL</name>
<evidence type="ECO:0000313" key="11">
    <source>
        <dbReference type="EMBL" id="MFC4597682.1"/>
    </source>
</evidence>
<dbReference type="SUPFAM" id="SSF55874">
    <property type="entry name" value="ATPase domain of HSP90 chaperone/DNA topoisomerase II/histidine kinase"/>
    <property type="match status" value="1"/>
</dbReference>
<dbReference type="SUPFAM" id="SSF158472">
    <property type="entry name" value="HAMP domain-like"/>
    <property type="match status" value="1"/>
</dbReference>
<dbReference type="InterPro" id="IPR003594">
    <property type="entry name" value="HATPase_dom"/>
</dbReference>
<dbReference type="GO" id="GO:0004673">
    <property type="term" value="F:protein histidine kinase activity"/>
    <property type="evidence" value="ECO:0007669"/>
    <property type="project" value="UniProtKB-EC"/>
</dbReference>
<keyword evidence="9" id="KW-1133">Transmembrane helix</keyword>
<dbReference type="Proteomes" id="UP001596028">
    <property type="component" value="Unassembled WGS sequence"/>
</dbReference>
<evidence type="ECO:0000256" key="9">
    <source>
        <dbReference type="SAM" id="Phobius"/>
    </source>
</evidence>
<dbReference type="PROSITE" id="PS50885">
    <property type="entry name" value="HAMP"/>
    <property type="match status" value="1"/>
</dbReference>
<evidence type="ECO:0000313" key="12">
    <source>
        <dbReference type="Proteomes" id="UP001596028"/>
    </source>
</evidence>
<evidence type="ECO:0000256" key="8">
    <source>
        <dbReference type="SAM" id="MobiDB-lite"/>
    </source>
</evidence>
<dbReference type="Pfam" id="PF06580">
    <property type="entry name" value="His_kinase"/>
    <property type="match status" value="1"/>
</dbReference>
<feature type="transmembrane region" description="Helical" evidence="9">
    <location>
        <begin position="290"/>
        <end position="309"/>
    </location>
</feature>
<dbReference type="EC" id="2.7.13.3" evidence="11"/>
<protein>
    <submittedName>
        <fullName evidence="11">Sensor histidine kinase</fullName>
        <ecNumber evidence="11">2.7.13.3</ecNumber>
    </submittedName>
</protein>
<keyword evidence="2" id="KW-1003">Cell membrane</keyword>
<keyword evidence="12" id="KW-1185">Reference proteome</keyword>
<reference evidence="12" key="1">
    <citation type="journal article" date="2019" name="Int. J. Syst. Evol. Microbiol.">
        <title>The Global Catalogue of Microorganisms (GCM) 10K type strain sequencing project: providing services to taxonomists for standard genome sequencing and annotation.</title>
        <authorList>
            <consortium name="The Broad Institute Genomics Platform"/>
            <consortium name="The Broad Institute Genome Sequencing Center for Infectious Disease"/>
            <person name="Wu L."/>
            <person name="Ma J."/>
        </authorList>
    </citation>
    <scope>NUCLEOTIDE SEQUENCE [LARGE SCALE GENOMIC DNA]</scope>
    <source>
        <strain evidence="12">CCUG 49571</strain>
    </source>
</reference>
<evidence type="ECO:0000256" key="7">
    <source>
        <dbReference type="SAM" id="Coils"/>
    </source>
</evidence>
<feature type="transmembrane region" description="Helical" evidence="9">
    <location>
        <begin position="12"/>
        <end position="34"/>
    </location>
</feature>
<evidence type="ECO:0000259" key="10">
    <source>
        <dbReference type="PROSITE" id="PS50885"/>
    </source>
</evidence>
<dbReference type="Gene3D" id="3.30.565.10">
    <property type="entry name" value="Histidine kinase-like ATPase, C-terminal domain"/>
    <property type="match status" value="1"/>
</dbReference>
<sequence>MLKHLRLRPFITSLLVAFILILLLITVYPIYYGVRSVVLEQTSQLNLDLTYNNYQKISERLNQAEEIGLSVATNRGLIRALSNPPADVYESVVTSRELNAWINGMVYIRPYLTSIQVYSDSGLRRVGERIKPMSAIPWSEYLDAMIELDAVWVDSRRDEYALLDKRSVLTYVMRIRDTKNRSIGYVEVNVSEQALWDSVKGNPEAVPLFKRRSILLNREDRVMSALGFPGEIRIDERWFAGPARGQSEILDIDGQRFLSISTSKSSTGWGLIDYVPLGDVYRNVNTLRNFIVLVAAAVILLTVPVASFLSSKLIKPILRLLSGFKKVETGNFSTRLESYFIVEFNHLAQNYNSMVEQLNRLLEKLEEEHRLKRDVELRLLQSQINPHFLYNTLDMINWMAAMKGAKDVSRMAARLAKMFRISLSKKGPFIMLDEELDHVLVYAQIQQARFEDRFEFVDRIPDAFKEYYVPKIILQPFVENAIVHGFNGTMAGKATVVISAEQVDESRFVLIVADNGSGLTEKRESDDRDQLYPADSGGHGISNVNERIQLYFGKGFGVTLTANEPRGAKATLLLPIMKSPDNE</sequence>
<evidence type="ECO:0000256" key="6">
    <source>
        <dbReference type="ARBA" id="ARBA00023136"/>
    </source>
</evidence>
<keyword evidence="5 11" id="KW-0418">Kinase</keyword>
<organism evidence="11 12">
    <name type="scientific">Cohnella hongkongensis</name>
    <dbReference type="NCBI Taxonomy" id="178337"/>
    <lineage>
        <taxon>Bacteria</taxon>
        <taxon>Bacillati</taxon>
        <taxon>Bacillota</taxon>
        <taxon>Bacilli</taxon>
        <taxon>Bacillales</taxon>
        <taxon>Paenibacillaceae</taxon>
        <taxon>Cohnella</taxon>
    </lineage>
</organism>
<dbReference type="InterPro" id="IPR003660">
    <property type="entry name" value="HAMP_dom"/>
</dbReference>
<dbReference type="EMBL" id="JBHSEP010000002">
    <property type="protein sequence ID" value="MFC4597682.1"/>
    <property type="molecule type" value="Genomic_DNA"/>
</dbReference>
<dbReference type="SMART" id="SM00304">
    <property type="entry name" value="HAMP"/>
    <property type="match status" value="1"/>
</dbReference>
<evidence type="ECO:0000256" key="1">
    <source>
        <dbReference type="ARBA" id="ARBA00004651"/>
    </source>
</evidence>
<feature type="coiled-coil region" evidence="7">
    <location>
        <begin position="348"/>
        <end position="378"/>
    </location>
</feature>
<dbReference type="Gene3D" id="6.10.340.10">
    <property type="match status" value="1"/>
</dbReference>
<keyword evidence="7" id="KW-0175">Coiled coil</keyword>
<evidence type="ECO:0000256" key="5">
    <source>
        <dbReference type="ARBA" id="ARBA00022777"/>
    </source>
</evidence>
<dbReference type="PANTHER" id="PTHR34220">
    <property type="entry name" value="SENSOR HISTIDINE KINASE YPDA"/>
    <property type="match status" value="1"/>
</dbReference>
<dbReference type="RefSeq" id="WP_378093120.1">
    <property type="nucleotide sequence ID" value="NZ_JBHSEP010000002.1"/>
</dbReference>
<dbReference type="CDD" id="cd06225">
    <property type="entry name" value="HAMP"/>
    <property type="match status" value="1"/>
</dbReference>
<dbReference type="Pfam" id="PF00672">
    <property type="entry name" value="HAMP"/>
    <property type="match status" value="1"/>
</dbReference>
<comment type="caution">
    <text evidence="11">The sequence shown here is derived from an EMBL/GenBank/DDBJ whole genome shotgun (WGS) entry which is preliminary data.</text>
</comment>
<gene>
    <name evidence="11" type="ORF">ACFO3S_05480</name>
</gene>
<dbReference type="InterPro" id="IPR010559">
    <property type="entry name" value="Sig_transdc_His_kin_internal"/>
</dbReference>
<comment type="subcellular location">
    <subcellularLocation>
        <location evidence="1">Cell membrane</location>
        <topology evidence="1">Multi-pass membrane protein</topology>
    </subcellularLocation>
</comment>
<evidence type="ECO:0000256" key="3">
    <source>
        <dbReference type="ARBA" id="ARBA00022553"/>
    </source>
</evidence>
<feature type="region of interest" description="Disordered" evidence="8">
    <location>
        <begin position="519"/>
        <end position="538"/>
    </location>
</feature>
<dbReference type="PANTHER" id="PTHR34220:SF7">
    <property type="entry name" value="SENSOR HISTIDINE KINASE YPDA"/>
    <property type="match status" value="1"/>
</dbReference>
<dbReference type="InterPro" id="IPR050640">
    <property type="entry name" value="Bact_2-comp_sensor_kinase"/>
</dbReference>
<feature type="compositionally biased region" description="Basic and acidic residues" evidence="8">
    <location>
        <begin position="520"/>
        <end position="530"/>
    </location>
</feature>
<evidence type="ECO:0000256" key="2">
    <source>
        <dbReference type="ARBA" id="ARBA00022475"/>
    </source>
</evidence>
<keyword evidence="6 9" id="KW-0472">Membrane</keyword>
<keyword evidence="9" id="KW-0812">Transmembrane</keyword>
<feature type="domain" description="HAMP" evidence="10">
    <location>
        <begin position="311"/>
        <end position="363"/>
    </location>
</feature>
<keyword evidence="3" id="KW-0597">Phosphoprotein</keyword>
<keyword evidence="4 11" id="KW-0808">Transferase</keyword>
<evidence type="ECO:0000256" key="4">
    <source>
        <dbReference type="ARBA" id="ARBA00022679"/>
    </source>
</evidence>
<accession>A0ABV9FA09</accession>